<dbReference type="PROSITE" id="PS50879">
    <property type="entry name" value="RNASE_H_1"/>
    <property type="match status" value="1"/>
</dbReference>
<dbReference type="InterPro" id="IPR036397">
    <property type="entry name" value="RNaseH_sf"/>
</dbReference>
<accession>A0AAV4B394</accession>
<dbReference type="Gene3D" id="3.30.420.10">
    <property type="entry name" value="Ribonuclease H-like superfamily/Ribonuclease H"/>
    <property type="match status" value="1"/>
</dbReference>
<dbReference type="GO" id="GO:0003676">
    <property type="term" value="F:nucleic acid binding"/>
    <property type="evidence" value="ECO:0007669"/>
    <property type="project" value="InterPro"/>
</dbReference>
<dbReference type="InterPro" id="IPR012337">
    <property type="entry name" value="RNaseH-like_sf"/>
</dbReference>
<gene>
    <name evidence="2" type="ORF">PoB_004019700</name>
</gene>
<keyword evidence="3" id="KW-1185">Reference proteome</keyword>
<evidence type="ECO:0000313" key="3">
    <source>
        <dbReference type="Proteomes" id="UP000735302"/>
    </source>
</evidence>
<dbReference type="EMBL" id="BLXT01004499">
    <property type="protein sequence ID" value="GFO13692.1"/>
    <property type="molecule type" value="Genomic_DNA"/>
</dbReference>
<evidence type="ECO:0000259" key="1">
    <source>
        <dbReference type="PROSITE" id="PS50879"/>
    </source>
</evidence>
<dbReference type="AlphaFoldDB" id="A0AAV4B394"/>
<dbReference type="GO" id="GO:0004523">
    <property type="term" value="F:RNA-DNA hybrid ribonuclease activity"/>
    <property type="evidence" value="ECO:0007669"/>
    <property type="project" value="InterPro"/>
</dbReference>
<evidence type="ECO:0000313" key="2">
    <source>
        <dbReference type="EMBL" id="GFO13692.1"/>
    </source>
</evidence>
<comment type="caution">
    <text evidence="2">The sequence shown here is derived from an EMBL/GenBank/DDBJ whole genome shotgun (WGS) entry which is preliminary data.</text>
</comment>
<feature type="domain" description="RNase H type-1" evidence="1">
    <location>
        <begin position="1"/>
        <end position="91"/>
    </location>
</feature>
<reference evidence="2 3" key="1">
    <citation type="journal article" date="2021" name="Elife">
        <title>Chloroplast acquisition without the gene transfer in kleptoplastic sea slugs, Plakobranchus ocellatus.</title>
        <authorList>
            <person name="Maeda T."/>
            <person name="Takahashi S."/>
            <person name="Yoshida T."/>
            <person name="Shimamura S."/>
            <person name="Takaki Y."/>
            <person name="Nagai Y."/>
            <person name="Toyoda A."/>
            <person name="Suzuki Y."/>
            <person name="Arimoto A."/>
            <person name="Ishii H."/>
            <person name="Satoh N."/>
            <person name="Nishiyama T."/>
            <person name="Hasebe M."/>
            <person name="Maruyama T."/>
            <person name="Minagawa J."/>
            <person name="Obokata J."/>
            <person name="Shigenobu S."/>
        </authorList>
    </citation>
    <scope>NUCLEOTIDE SEQUENCE [LARGE SCALE GENOMIC DNA]</scope>
</reference>
<dbReference type="Proteomes" id="UP000735302">
    <property type="component" value="Unassembled WGS sequence"/>
</dbReference>
<protein>
    <submittedName>
        <fullName evidence="2">Ribonuclease h</fullName>
    </submittedName>
</protein>
<proteinExistence type="predicted"/>
<name>A0AAV4B394_9GAST</name>
<organism evidence="2 3">
    <name type="scientific">Plakobranchus ocellatus</name>
    <dbReference type="NCBI Taxonomy" id="259542"/>
    <lineage>
        <taxon>Eukaryota</taxon>
        <taxon>Metazoa</taxon>
        <taxon>Spiralia</taxon>
        <taxon>Lophotrochozoa</taxon>
        <taxon>Mollusca</taxon>
        <taxon>Gastropoda</taxon>
        <taxon>Heterobranchia</taxon>
        <taxon>Euthyneura</taxon>
        <taxon>Panpulmonata</taxon>
        <taxon>Sacoglossa</taxon>
        <taxon>Placobranchoidea</taxon>
        <taxon>Plakobranchidae</taxon>
        <taxon>Plakobranchus</taxon>
    </lineage>
</organism>
<sequence>MELMAVTECLRVVIEKQWKGAALPGVVIVTDCRALVRALGGSGSEGVGEAVLLADYLLKTEGVRTVVQWIPSHAGVFGKEIADGLANEGRSMPQPRKPLTLSDARSVLQRGCGVRRSCLMMNDFPSMRPGLPYPFIRGRKIKPVSPGLPRNVGRLFGKGKRLKGSILKRLLLKIL</sequence>
<dbReference type="SUPFAM" id="SSF53098">
    <property type="entry name" value="Ribonuclease H-like"/>
    <property type="match status" value="1"/>
</dbReference>
<dbReference type="InterPro" id="IPR002156">
    <property type="entry name" value="RNaseH_domain"/>
</dbReference>